<evidence type="ECO:0000313" key="3">
    <source>
        <dbReference type="Proteomes" id="UP000077115"/>
    </source>
</evidence>
<dbReference type="Pfam" id="PF03061">
    <property type="entry name" value="4HBT"/>
    <property type="match status" value="1"/>
</dbReference>
<feature type="domain" description="Thioesterase" evidence="1">
    <location>
        <begin position="177"/>
        <end position="249"/>
    </location>
</feature>
<sequence>MAKSRLAMAMSAMAGGVFTAGALSYTGYFDLRRSALPISNLALDSTTPYLPDHSLQTRIGKLPLYQRIMEQEGFKRAPYHPLLVGGIEGLSDSTDDMNADQNSNGKRQKQVIIDNDPEHHKTISQILSLDAVEGTLMRGKLLFRKGGIEHGSGWVSKDRRTLVMFVHLGDLICGHKGLVHGGLISAIFDDCMGYLFFADAASKYIGYTANLNINFKNTMPVNKTIAVCVRIKEHKGRKVYLTAEAHDAECLFEPVDPSSTTATANKYGSGEFADLVGGKSIMYANAESLFIIPKDTWGSRAAYRIYSFIAAALGA</sequence>
<dbReference type="CDD" id="cd03443">
    <property type="entry name" value="PaaI_thioesterase"/>
    <property type="match status" value="1"/>
</dbReference>
<dbReference type="InterPro" id="IPR006683">
    <property type="entry name" value="Thioestr_dom"/>
</dbReference>
<dbReference type="Proteomes" id="UP000077115">
    <property type="component" value="Unassembled WGS sequence"/>
</dbReference>
<accession>A0A177WK65</accession>
<dbReference type="OrthoDB" id="506431at2759"/>
<dbReference type="PANTHER" id="PTHR47260">
    <property type="entry name" value="UPF0644 PROTEIN PB2B4.06"/>
    <property type="match status" value="1"/>
</dbReference>
<dbReference type="InterPro" id="IPR029069">
    <property type="entry name" value="HotDog_dom_sf"/>
</dbReference>
<reference evidence="2 3" key="1">
    <citation type="submission" date="2006-10" db="EMBL/GenBank/DDBJ databases">
        <title>The Genome Sequence of Batrachochytrium dendrobatidis JEL423.</title>
        <authorList>
            <consortium name="The Broad Institute Genome Sequencing Platform"/>
            <person name="Birren B."/>
            <person name="Lander E."/>
            <person name="Galagan J."/>
            <person name="Cuomo C."/>
            <person name="Devon K."/>
            <person name="Jaffe D."/>
            <person name="Butler J."/>
            <person name="Alvarez P."/>
            <person name="Gnerre S."/>
            <person name="Grabherr M."/>
            <person name="Kleber M."/>
            <person name="Mauceli E."/>
            <person name="Brockman W."/>
            <person name="Young S."/>
            <person name="LaButti K."/>
            <person name="Sykes S."/>
            <person name="DeCaprio D."/>
            <person name="Crawford M."/>
            <person name="Koehrsen M."/>
            <person name="Engels R."/>
            <person name="Montgomery P."/>
            <person name="Pearson M."/>
            <person name="Howarth C."/>
            <person name="Larson L."/>
            <person name="White J."/>
            <person name="O'Leary S."/>
            <person name="Kodira C."/>
            <person name="Zeng Q."/>
            <person name="Yandava C."/>
            <person name="Alvarado L."/>
            <person name="Longcore J."/>
            <person name="James T."/>
        </authorList>
    </citation>
    <scope>NUCLEOTIDE SEQUENCE [LARGE SCALE GENOMIC DNA]</scope>
    <source>
        <strain evidence="2 3">JEL423</strain>
    </source>
</reference>
<protein>
    <recommendedName>
        <fullName evidence="1">Thioesterase domain-containing protein</fullName>
    </recommendedName>
</protein>
<dbReference type="VEuPathDB" id="FungiDB:BDEG_23878"/>
<organism evidence="2 3">
    <name type="scientific">Batrachochytrium dendrobatidis (strain JEL423)</name>
    <dbReference type="NCBI Taxonomy" id="403673"/>
    <lineage>
        <taxon>Eukaryota</taxon>
        <taxon>Fungi</taxon>
        <taxon>Fungi incertae sedis</taxon>
        <taxon>Chytridiomycota</taxon>
        <taxon>Chytridiomycota incertae sedis</taxon>
        <taxon>Chytridiomycetes</taxon>
        <taxon>Rhizophydiales</taxon>
        <taxon>Rhizophydiales incertae sedis</taxon>
        <taxon>Batrachochytrium</taxon>
    </lineage>
</organism>
<dbReference type="Gene3D" id="3.10.129.10">
    <property type="entry name" value="Hotdog Thioesterase"/>
    <property type="match status" value="1"/>
</dbReference>
<dbReference type="AlphaFoldDB" id="A0A177WK65"/>
<evidence type="ECO:0000259" key="1">
    <source>
        <dbReference type="Pfam" id="PF03061"/>
    </source>
</evidence>
<dbReference type="InterPro" id="IPR052061">
    <property type="entry name" value="PTE-AB_protein"/>
</dbReference>
<reference evidence="2 3" key="2">
    <citation type="submission" date="2016-05" db="EMBL/GenBank/DDBJ databases">
        <title>Lineage-specific infection strategies underlie the spectrum of fungal disease in amphibians.</title>
        <authorList>
            <person name="Cuomo C.A."/>
            <person name="Farrer R.A."/>
            <person name="James T."/>
            <person name="Longcore J."/>
            <person name="Birren B."/>
        </authorList>
    </citation>
    <scope>NUCLEOTIDE SEQUENCE [LARGE SCALE GENOMIC DNA]</scope>
    <source>
        <strain evidence="2 3">JEL423</strain>
    </source>
</reference>
<dbReference type="STRING" id="403673.A0A177WK65"/>
<dbReference type="PANTHER" id="PTHR47260:SF1">
    <property type="entry name" value="UPF0644 PROTEIN PB2B4.06"/>
    <property type="match status" value="1"/>
</dbReference>
<name>A0A177WK65_BATDL</name>
<dbReference type="EMBL" id="DS022304">
    <property type="protein sequence ID" value="OAJ40105.1"/>
    <property type="molecule type" value="Genomic_DNA"/>
</dbReference>
<proteinExistence type="predicted"/>
<gene>
    <name evidence="2" type="ORF">BDEG_23878</name>
</gene>
<evidence type="ECO:0000313" key="2">
    <source>
        <dbReference type="EMBL" id="OAJ40105.1"/>
    </source>
</evidence>
<dbReference type="SUPFAM" id="SSF54637">
    <property type="entry name" value="Thioesterase/thiol ester dehydrase-isomerase"/>
    <property type="match status" value="1"/>
</dbReference>